<evidence type="ECO:0000313" key="2">
    <source>
        <dbReference type="Proteomes" id="UP000807469"/>
    </source>
</evidence>
<dbReference type="SUPFAM" id="SSF52047">
    <property type="entry name" value="RNI-like"/>
    <property type="match status" value="1"/>
</dbReference>
<gene>
    <name evidence="1" type="ORF">BDN70DRAFT_872905</name>
</gene>
<dbReference type="EMBL" id="MU155146">
    <property type="protein sequence ID" value="KAF9484204.1"/>
    <property type="molecule type" value="Genomic_DNA"/>
</dbReference>
<dbReference type="Gene3D" id="3.80.10.10">
    <property type="entry name" value="Ribonuclease Inhibitor"/>
    <property type="match status" value="1"/>
</dbReference>
<sequence length="546" mass="62188">MRQGTSIAPFQSIPPEIFAHITSFIPLHLGPKILLSLVLGNRRFYDIFYPILYSRLVLRNEDDAIMVFQRILSEEHLGLSVTQIHLMSELSLETRHCAKPFDVLVGLEAMVKNRRLPRLATLNIHLLKGWHYDKHWRLIWGHGRLTVDFWRTLRTECPRLRGLTLRNVGHGPTDTWLSGSVIDEINCFTDLSSLRLEFPGSMTGPPAEEVLRIINNLPRLASTLHTLSIGGELTNGISFFLLDFPNLKWLRLHHFTSGHEAHNSMQFFERHPQLESLTLSDCHNAWFVTDFKGSFLPKLKHLKVGELISIFSSFGDQFVLQAGFEDIRRLVHILPQLISLAFVNSYNAQVPYLLRSVLPHGLPSLKSLEIQQSSVGWDSRKLEGVLWYETLDGKFQLATTKKRMPRNLTNEYVYSIVRGAPNLEEFGLQGMYFRSEHLRALAPPLTELSKLERLYFYSFSPHPRVSNMIPEEDHLMLISDFLSGAESLGRACARLDSVTSISGTHLPYLSGIVQRNPDGGVIGIKQCEGFGMQLSTHEDDPFPCYP</sequence>
<dbReference type="AlphaFoldDB" id="A0A9P5ZAP4"/>
<keyword evidence="2" id="KW-1185">Reference proteome</keyword>
<organism evidence="1 2">
    <name type="scientific">Pholiota conissans</name>
    <dbReference type="NCBI Taxonomy" id="109636"/>
    <lineage>
        <taxon>Eukaryota</taxon>
        <taxon>Fungi</taxon>
        <taxon>Dikarya</taxon>
        <taxon>Basidiomycota</taxon>
        <taxon>Agaricomycotina</taxon>
        <taxon>Agaricomycetes</taxon>
        <taxon>Agaricomycetidae</taxon>
        <taxon>Agaricales</taxon>
        <taxon>Agaricineae</taxon>
        <taxon>Strophariaceae</taxon>
        <taxon>Pholiota</taxon>
    </lineage>
</organism>
<dbReference type="InterPro" id="IPR032675">
    <property type="entry name" value="LRR_dom_sf"/>
</dbReference>
<dbReference type="Proteomes" id="UP000807469">
    <property type="component" value="Unassembled WGS sequence"/>
</dbReference>
<evidence type="ECO:0000313" key="1">
    <source>
        <dbReference type="EMBL" id="KAF9484204.1"/>
    </source>
</evidence>
<name>A0A9P5ZAP4_9AGAR</name>
<proteinExistence type="predicted"/>
<protein>
    <recommendedName>
        <fullName evidence="3">F-box domain-containing protein</fullName>
    </recommendedName>
</protein>
<evidence type="ECO:0008006" key="3">
    <source>
        <dbReference type="Google" id="ProtNLM"/>
    </source>
</evidence>
<reference evidence="1" key="1">
    <citation type="submission" date="2020-11" db="EMBL/GenBank/DDBJ databases">
        <authorList>
            <consortium name="DOE Joint Genome Institute"/>
            <person name="Ahrendt S."/>
            <person name="Riley R."/>
            <person name="Andreopoulos W."/>
            <person name="Labutti K."/>
            <person name="Pangilinan J."/>
            <person name="Ruiz-Duenas F.J."/>
            <person name="Barrasa J.M."/>
            <person name="Sanchez-Garcia M."/>
            <person name="Camarero S."/>
            <person name="Miyauchi S."/>
            <person name="Serrano A."/>
            <person name="Linde D."/>
            <person name="Babiker R."/>
            <person name="Drula E."/>
            <person name="Ayuso-Fernandez I."/>
            <person name="Pacheco R."/>
            <person name="Padilla G."/>
            <person name="Ferreira P."/>
            <person name="Barriuso J."/>
            <person name="Kellner H."/>
            <person name="Castanera R."/>
            <person name="Alfaro M."/>
            <person name="Ramirez L."/>
            <person name="Pisabarro A.G."/>
            <person name="Kuo A."/>
            <person name="Tritt A."/>
            <person name="Lipzen A."/>
            <person name="He G."/>
            <person name="Yan M."/>
            <person name="Ng V."/>
            <person name="Cullen D."/>
            <person name="Martin F."/>
            <person name="Rosso M.-N."/>
            <person name="Henrissat B."/>
            <person name="Hibbett D."/>
            <person name="Martinez A.T."/>
            <person name="Grigoriev I.V."/>
        </authorList>
    </citation>
    <scope>NUCLEOTIDE SEQUENCE</scope>
    <source>
        <strain evidence="1">CIRM-BRFM 674</strain>
    </source>
</reference>
<comment type="caution">
    <text evidence="1">The sequence shown here is derived from an EMBL/GenBank/DDBJ whole genome shotgun (WGS) entry which is preliminary data.</text>
</comment>
<accession>A0A9P5ZAP4</accession>
<dbReference type="OrthoDB" id="2995895at2759"/>